<dbReference type="EMBL" id="JBHUFV010000098">
    <property type="protein sequence ID" value="MFD1939965.1"/>
    <property type="molecule type" value="Genomic_DNA"/>
</dbReference>
<evidence type="ECO:0000256" key="1">
    <source>
        <dbReference type="ARBA" id="ARBA00008416"/>
    </source>
</evidence>
<reference evidence="6" key="1">
    <citation type="journal article" date="2019" name="Int. J. Syst. Evol. Microbiol.">
        <title>The Global Catalogue of Microorganisms (GCM) 10K type strain sequencing project: providing services to taxonomists for standard genome sequencing and annotation.</title>
        <authorList>
            <consortium name="The Broad Institute Genomics Platform"/>
            <consortium name="The Broad Institute Genome Sequencing Center for Infectious Disease"/>
            <person name="Wu L."/>
            <person name="Ma J."/>
        </authorList>
    </citation>
    <scope>NUCLEOTIDE SEQUENCE [LARGE SCALE GENOMIC DNA]</scope>
    <source>
        <strain evidence="6">ICMP 6774ER</strain>
    </source>
</reference>
<sequence length="307" mass="33075">MSNVEPNPQETVCAAGEPVRELVKGHEVALGGPRAMTVTRTLPAVGRRMVGAWCFVDHYGPETARMSVPPHPHTGLQTVTWLVAGEVLHRDSVGSIQQVRPGELNLMTAGRGISHAEESPETELHGVQLWVALPEGSRQVAPHFEHHGDLPVVRGPGHESTVVIGSFGGATSPATAYTPLVGVEVSLDGEAELPIRPEFEHAALTLNGSPSVDGEELPVGPLLYLGLGRSSLRVSGRGRLLLIGGVPFEEEIVMWWNFVGRTHEEIEAFRKEWTEGALFGEVADFDGDPLRAPALPTARLKPRGRVR</sequence>
<keyword evidence="6" id="KW-1185">Reference proteome</keyword>
<dbReference type="Pfam" id="PF02678">
    <property type="entry name" value="Pirin"/>
    <property type="match status" value="1"/>
</dbReference>
<dbReference type="SUPFAM" id="SSF51182">
    <property type="entry name" value="RmlC-like cupins"/>
    <property type="match status" value="1"/>
</dbReference>
<dbReference type="InterPro" id="IPR003829">
    <property type="entry name" value="Pirin_N_dom"/>
</dbReference>
<protein>
    <submittedName>
        <fullName evidence="5">Pirin family protein</fullName>
    </submittedName>
</protein>
<dbReference type="InterPro" id="IPR008778">
    <property type="entry name" value="Pirin_C_dom"/>
</dbReference>
<evidence type="ECO:0000313" key="6">
    <source>
        <dbReference type="Proteomes" id="UP001597368"/>
    </source>
</evidence>
<dbReference type="InterPro" id="IPR014710">
    <property type="entry name" value="RmlC-like_jellyroll"/>
</dbReference>
<name>A0ABW4TD82_9ACTN</name>
<dbReference type="InterPro" id="IPR011051">
    <property type="entry name" value="RmlC_Cupin_sf"/>
</dbReference>
<dbReference type="PANTHER" id="PTHR13903">
    <property type="entry name" value="PIRIN-RELATED"/>
    <property type="match status" value="1"/>
</dbReference>
<accession>A0ABW4TD82</accession>
<dbReference type="PANTHER" id="PTHR13903:SF8">
    <property type="entry name" value="PIRIN"/>
    <property type="match status" value="1"/>
</dbReference>
<evidence type="ECO:0000259" key="3">
    <source>
        <dbReference type="Pfam" id="PF02678"/>
    </source>
</evidence>
<dbReference type="Proteomes" id="UP001597368">
    <property type="component" value="Unassembled WGS sequence"/>
</dbReference>
<evidence type="ECO:0000256" key="2">
    <source>
        <dbReference type="RuleBase" id="RU003457"/>
    </source>
</evidence>
<dbReference type="InterPro" id="IPR012093">
    <property type="entry name" value="Pirin"/>
</dbReference>
<dbReference type="RefSeq" id="WP_379582733.1">
    <property type="nucleotide sequence ID" value="NZ_JBHUFV010000098.1"/>
</dbReference>
<comment type="similarity">
    <text evidence="1 2">Belongs to the pirin family.</text>
</comment>
<dbReference type="Gene3D" id="2.60.120.10">
    <property type="entry name" value="Jelly Rolls"/>
    <property type="match status" value="2"/>
</dbReference>
<dbReference type="Pfam" id="PF05726">
    <property type="entry name" value="Pirin_C"/>
    <property type="match status" value="1"/>
</dbReference>
<proteinExistence type="inferred from homology"/>
<dbReference type="CDD" id="cd02909">
    <property type="entry name" value="cupin_pirin_N"/>
    <property type="match status" value="1"/>
</dbReference>
<feature type="domain" description="Pirin C-terminal" evidence="4">
    <location>
        <begin position="183"/>
        <end position="277"/>
    </location>
</feature>
<evidence type="ECO:0000313" key="5">
    <source>
        <dbReference type="EMBL" id="MFD1939965.1"/>
    </source>
</evidence>
<evidence type="ECO:0000259" key="4">
    <source>
        <dbReference type="Pfam" id="PF05726"/>
    </source>
</evidence>
<feature type="domain" description="Pirin N-terminal" evidence="3">
    <location>
        <begin position="39"/>
        <end position="131"/>
    </location>
</feature>
<dbReference type="PIRSF" id="PIRSF006232">
    <property type="entry name" value="Pirin"/>
    <property type="match status" value="1"/>
</dbReference>
<organism evidence="5 6">
    <name type="scientific">Nonomuraea mangrovi</name>
    <dbReference type="NCBI Taxonomy" id="2316207"/>
    <lineage>
        <taxon>Bacteria</taxon>
        <taxon>Bacillati</taxon>
        <taxon>Actinomycetota</taxon>
        <taxon>Actinomycetes</taxon>
        <taxon>Streptosporangiales</taxon>
        <taxon>Streptosporangiaceae</taxon>
        <taxon>Nonomuraea</taxon>
    </lineage>
</organism>
<comment type="caution">
    <text evidence="5">The sequence shown here is derived from an EMBL/GenBank/DDBJ whole genome shotgun (WGS) entry which is preliminary data.</text>
</comment>
<gene>
    <name evidence="5" type="ORF">ACFSKW_51760</name>
</gene>